<keyword evidence="2" id="KW-1133">Transmembrane helix</keyword>
<dbReference type="EMBL" id="BPMK01000005">
    <property type="protein sequence ID" value="GIZ51355.1"/>
    <property type="molecule type" value="Genomic_DNA"/>
</dbReference>
<dbReference type="RefSeq" id="WP_220807523.1">
    <property type="nucleotide sequence ID" value="NZ_BPMK01000005.1"/>
</dbReference>
<comment type="caution">
    <text evidence="3">The sequence shown here is derived from an EMBL/GenBank/DDBJ whole genome shotgun (WGS) entry which is preliminary data.</text>
</comment>
<sequence length="51" mass="5428">MNDSGKSPMRHPDEQPGGGDGTPRFGRLLLVLGAAVLAVVGLTLFSEWLYT</sequence>
<evidence type="ECO:0000313" key="4">
    <source>
        <dbReference type="Proteomes" id="UP000887222"/>
    </source>
</evidence>
<protein>
    <submittedName>
        <fullName evidence="3">Uncharacterized protein</fullName>
    </submittedName>
</protein>
<evidence type="ECO:0000256" key="1">
    <source>
        <dbReference type="SAM" id="MobiDB-lite"/>
    </source>
</evidence>
<dbReference type="Proteomes" id="UP000887222">
    <property type="component" value="Unassembled WGS sequence"/>
</dbReference>
<accession>A0ABQ4Q3I6</accession>
<feature type="region of interest" description="Disordered" evidence="1">
    <location>
        <begin position="1"/>
        <end position="22"/>
    </location>
</feature>
<name>A0ABQ4Q3I6_9BURK</name>
<organism evidence="3 4">
    <name type="scientific">Noviherbaspirillum aridicola</name>
    <dbReference type="NCBI Taxonomy" id="2849687"/>
    <lineage>
        <taxon>Bacteria</taxon>
        <taxon>Pseudomonadati</taxon>
        <taxon>Pseudomonadota</taxon>
        <taxon>Betaproteobacteria</taxon>
        <taxon>Burkholderiales</taxon>
        <taxon>Oxalobacteraceae</taxon>
        <taxon>Noviherbaspirillum</taxon>
    </lineage>
</organism>
<gene>
    <name evidence="3" type="ORF">NCCP691_13690</name>
</gene>
<keyword evidence="4" id="KW-1185">Reference proteome</keyword>
<reference evidence="3 4" key="1">
    <citation type="journal article" date="2022" name="Int. J. Syst. Evol. Microbiol.">
        <title>Noviherbaspirillum aridicola sp. nov., isolated from an arid soil in Pakistan.</title>
        <authorList>
            <person name="Khan I.U."/>
            <person name="Saqib M."/>
            <person name="Amin A."/>
            <person name="Hussain F."/>
            <person name="Li L."/>
            <person name="Liu Y.H."/>
            <person name="Fang B.Z."/>
            <person name="Ahmed I."/>
            <person name="Li W.J."/>
        </authorList>
    </citation>
    <scope>NUCLEOTIDE SEQUENCE [LARGE SCALE GENOMIC DNA]</scope>
    <source>
        <strain evidence="3 4">NCCP-691</strain>
    </source>
</reference>
<evidence type="ECO:0000313" key="3">
    <source>
        <dbReference type="EMBL" id="GIZ51355.1"/>
    </source>
</evidence>
<evidence type="ECO:0000256" key="2">
    <source>
        <dbReference type="SAM" id="Phobius"/>
    </source>
</evidence>
<feature type="transmembrane region" description="Helical" evidence="2">
    <location>
        <begin position="28"/>
        <end position="50"/>
    </location>
</feature>
<keyword evidence="2" id="KW-0812">Transmembrane</keyword>
<proteinExistence type="predicted"/>
<keyword evidence="2" id="KW-0472">Membrane</keyword>